<dbReference type="AlphaFoldDB" id="A0A9W9LTA1"/>
<feature type="region of interest" description="Disordered" evidence="7">
    <location>
        <begin position="1"/>
        <end position="21"/>
    </location>
</feature>
<evidence type="ECO:0000256" key="5">
    <source>
        <dbReference type="ARBA" id="ARBA00023242"/>
    </source>
</evidence>
<dbReference type="InterPro" id="IPR001766">
    <property type="entry name" value="Fork_head_dom"/>
</dbReference>
<evidence type="ECO:0000256" key="6">
    <source>
        <dbReference type="PROSITE-ProRule" id="PRU00089"/>
    </source>
</evidence>
<dbReference type="PROSITE" id="PS50039">
    <property type="entry name" value="FORK_HEAD_3"/>
    <property type="match status" value="1"/>
</dbReference>
<dbReference type="InterPro" id="IPR030456">
    <property type="entry name" value="TF_fork_head_CS_2"/>
</dbReference>
<dbReference type="SMART" id="SM00339">
    <property type="entry name" value="FH"/>
    <property type="match status" value="1"/>
</dbReference>
<organism evidence="9 10">
    <name type="scientific">Penicillium canariense</name>
    <dbReference type="NCBI Taxonomy" id="189055"/>
    <lineage>
        <taxon>Eukaryota</taxon>
        <taxon>Fungi</taxon>
        <taxon>Dikarya</taxon>
        <taxon>Ascomycota</taxon>
        <taxon>Pezizomycotina</taxon>
        <taxon>Eurotiomycetes</taxon>
        <taxon>Eurotiomycetidae</taxon>
        <taxon>Eurotiales</taxon>
        <taxon>Aspergillaceae</taxon>
        <taxon>Penicillium</taxon>
    </lineage>
</organism>
<dbReference type="GO" id="GO:0000981">
    <property type="term" value="F:DNA-binding transcription factor activity, RNA polymerase II-specific"/>
    <property type="evidence" value="ECO:0007669"/>
    <property type="project" value="TreeGrafter"/>
</dbReference>
<proteinExistence type="predicted"/>
<comment type="caution">
    <text evidence="9">The sequence shown here is derived from an EMBL/GenBank/DDBJ whole genome shotgun (WGS) entry which is preliminary data.</text>
</comment>
<feature type="region of interest" description="Disordered" evidence="7">
    <location>
        <begin position="300"/>
        <end position="371"/>
    </location>
</feature>
<dbReference type="PANTHER" id="PTHR45881">
    <property type="entry name" value="CHECKPOINT SUPPRESSOR 1-LIKE, ISOFORM A-RELATED"/>
    <property type="match status" value="1"/>
</dbReference>
<keyword evidence="5 6" id="KW-0539">Nucleus</keyword>
<dbReference type="Gene3D" id="1.10.10.10">
    <property type="entry name" value="Winged helix-like DNA-binding domain superfamily/Winged helix DNA-binding domain"/>
    <property type="match status" value="1"/>
</dbReference>
<evidence type="ECO:0000256" key="7">
    <source>
        <dbReference type="SAM" id="MobiDB-lite"/>
    </source>
</evidence>
<dbReference type="Pfam" id="PF00250">
    <property type="entry name" value="Forkhead"/>
    <property type="match status" value="1"/>
</dbReference>
<dbReference type="EMBL" id="JAPQKN010000001">
    <property type="protein sequence ID" value="KAJ5174919.1"/>
    <property type="molecule type" value="Genomic_DNA"/>
</dbReference>
<dbReference type="RefSeq" id="XP_056546527.1">
    <property type="nucleotide sequence ID" value="XM_056682921.1"/>
</dbReference>
<dbReference type="SUPFAM" id="SSF46785">
    <property type="entry name" value="Winged helix' DNA-binding domain"/>
    <property type="match status" value="1"/>
</dbReference>
<feature type="DNA-binding region" description="Fork-head" evidence="6">
    <location>
        <begin position="216"/>
        <end position="307"/>
    </location>
</feature>
<dbReference type="Proteomes" id="UP001149163">
    <property type="component" value="Unassembled WGS sequence"/>
</dbReference>
<dbReference type="OrthoDB" id="5954824at2759"/>
<evidence type="ECO:0000313" key="10">
    <source>
        <dbReference type="Proteomes" id="UP001149163"/>
    </source>
</evidence>
<dbReference type="PANTHER" id="PTHR45881:SF5">
    <property type="entry name" value="FORK-HEAD DOMAIN-CONTAINING PROTEIN"/>
    <property type="match status" value="1"/>
</dbReference>
<dbReference type="GO" id="GO:0000978">
    <property type="term" value="F:RNA polymerase II cis-regulatory region sequence-specific DNA binding"/>
    <property type="evidence" value="ECO:0007669"/>
    <property type="project" value="TreeGrafter"/>
</dbReference>
<keyword evidence="2" id="KW-0805">Transcription regulation</keyword>
<evidence type="ECO:0000256" key="2">
    <source>
        <dbReference type="ARBA" id="ARBA00023015"/>
    </source>
</evidence>
<accession>A0A9W9LTA1</accession>
<dbReference type="InterPro" id="IPR036390">
    <property type="entry name" value="WH_DNA-bd_sf"/>
</dbReference>
<keyword evidence="3 6" id="KW-0238">DNA-binding</keyword>
<reference evidence="9" key="1">
    <citation type="submission" date="2022-11" db="EMBL/GenBank/DDBJ databases">
        <authorList>
            <person name="Petersen C."/>
        </authorList>
    </citation>
    <scope>NUCLEOTIDE SEQUENCE</scope>
    <source>
        <strain evidence="9">IBT 26290</strain>
    </source>
</reference>
<feature type="compositionally biased region" description="Polar residues" evidence="7">
    <location>
        <begin position="194"/>
        <end position="211"/>
    </location>
</feature>
<reference evidence="9" key="2">
    <citation type="journal article" date="2023" name="IMA Fungus">
        <title>Comparative genomic study of the Penicillium genus elucidates a diverse pangenome and 15 lateral gene transfer events.</title>
        <authorList>
            <person name="Petersen C."/>
            <person name="Sorensen T."/>
            <person name="Nielsen M.R."/>
            <person name="Sondergaard T.E."/>
            <person name="Sorensen J.L."/>
            <person name="Fitzpatrick D.A."/>
            <person name="Frisvad J.C."/>
            <person name="Nielsen K.L."/>
        </authorList>
    </citation>
    <scope>NUCLEOTIDE SEQUENCE</scope>
    <source>
        <strain evidence="9">IBT 26290</strain>
    </source>
</reference>
<dbReference type="PROSITE" id="PS00658">
    <property type="entry name" value="FORK_HEAD_2"/>
    <property type="match status" value="1"/>
</dbReference>
<comment type="subcellular location">
    <subcellularLocation>
        <location evidence="1 6">Nucleus</location>
    </subcellularLocation>
</comment>
<protein>
    <recommendedName>
        <fullName evidence="8">Fork-head domain-containing protein</fullName>
    </recommendedName>
</protein>
<evidence type="ECO:0000256" key="3">
    <source>
        <dbReference type="ARBA" id="ARBA00023125"/>
    </source>
</evidence>
<feature type="region of interest" description="Disordered" evidence="7">
    <location>
        <begin position="140"/>
        <end position="215"/>
    </location>
</feature>
<evidence type="ECO:0000256" key="4">
    <source>
        <dbReference type="ARBA" id="ARBA00023163"/>
    </source>
</evidence>
<keyword evidence="4" id="KW-0804">Transcription</keyword>
<sequence length="459" mass="50651">MDRSSPSYHHPLAQMPTDQREHEQHRLLVQTVPPLKNWADFTSNLVPESMIPLHQARCSDPWGATGLEPYEFSTSSLARALVPESTYLPPFYTAPHANMSSLIASSASVESLRPRMPRHREQDDLMDWQTAPATASFVHQEHFHPPPSHGNISERSMHPMRATPPSPPISISSDHSPSRSHNSMSPAATMPVRDSTSPGISLGDTSDQEPNSGPPYSRLIWEALMSTEEKMLPLQGIYQWFGRNTTKGRNETSKGWQNSIRHNLSMNAGFEAIKVEVPGKKAMNYWRLTGEAIRNGGVQSTTRYRKLSGKKVISSDPLDHRRPRPGSKGGSKNAAKGCHGPPGEQPRLPPQYERPLPIRPHLHRPPFETNHPPSFPPMPHYGVPPHIPNSLPQLPCETCYQFDFGNVIGTTGHPPNDNALFGVTAEGEPDCAAFVGSLGWYPLGLDHGLMTGPPEGVSD</sequence>
<dbReference type="GO" id="GO:0005634">
    <property type="term" value="C:nucleus"/>
    <property type="evidence" value="ECO:0007669"/>
    <property type="project" value="UniProtKB-SubCell"/>
</dbReference>
<evidence type="ECO:0000259" key="8">
    <source>
        <dbReference type="PROSITE" id="PS50039"/>
    </source>
</evidence>
<name>A0A9W9LTA1_9EURO</name>
<dbReference type="InterPro" id="IPR036388">
    <property type="entry name" value="WH-like_DNA-bd_sf"/>
</dbReference>
<feature type="compositionally biased region" description="Low complexity" evidence="7">
    <location>
        <begin position="169"/>
        <end position="186"/>
    </location>
</feature>
<feature type="domain" description="Fork-head" evidence="8">
    <location>
        <begin position="216"/>
        <end position="307"/>
    </location>
</feature>
<gene>
    <name evidence="9" type="ORF">N7482_000796</name>
</gene>
<evidence type="ECO:0000313" key="9">
    <source>
        <dbReference type="EMBL" id="KAJ5174919.1"/>
    </source>
</evidence>
<evidence type="ECO:0000256" key="1">
    <source>
        <dbReference type="ARBA" id="ARBA00004123"/>
    </source>
</evidence>
<dbReference type="GeneID" id="81422097"/>
<keyword evidence="10" id="KW-1185">Reference proteome</keyword>